<dbReference type="FunFam" id="3.40.50.1820:FF:000028">
    <property type="entry name" value="S9 family peptidase"/>
    <property type="match status" value="1"/>
</dbReference>
<dbReference type="Gene3D" id="2.120.10.30">
    <property type="entry name" value="TolB, C-terminal domain"/>
    <property type="match status" value="1"/>
</dbReference>
<keyword evidence="6" id="KW-1185">Reference proteome</keyword>
<reference evidence="5 6" key="1">
    <citation type="submission" date="2020-07" db="EMBL/GenBank/DDBJ databases">
        <title>A new beta-1,3-glucan-decomposing anaerobic bacterium isolated from anoxic soil subjected to biological soil disinfestation.</title>
        <authorList>
            <person name="Ueki A."/>
            <person name="Tonouchi A."/>
        </authorList>
    </citation>
    <scope>NUCLEOTIDE SEQUENCE [LARGE SCALE GENOMIC DNA]</scope>
    <source>
        <strain evidence="5 6">TW1</strain>
    </source>
</reference>
<protein>
    <submittedName>
        <fullName evidence="5">Dipeptidyl-peptidase 5</fullName>
    </submittedName>
</protein>
<dbReference type="Gene3D" id="3.40.50.1820">
    <property type="entry name" value="alpha/beta hydrolase"/>
    <property type="match status" value="1"/>
</dbReference>
<dbReference type="SUPFAM" id="SSF53474">
    <property type="entry name" value="alpha/beta-Hydrolases"/>
    <property type="match status" value="1"/>
</dbReference>
<evidence type="ECO:0000256" key="3">
    <source>
        <dbReference type="ARBA" id="ARBA00022801"/>
    </source>
</evidence>
<evidence type="ECO:0000256" key="1">
    <source>
        <dbReference type="ARBA" id="ARBA00010040"/>
    </source>
</evidence>
<evidence type="ECO:0000259" key="4">
    <source>
        <dbReference type="Pfam" id="PF00326"/>
    </source>
</evidence>
<feature type="domain" description="Peptidase S9 prolyl oligopeptidase catalytic" evidence="4">
    <location>
        <begin position="457"/>
        <end position="667"/>
    </location>
</feature>
<dbReference type="SUPFAM" id="SSF82171">
    <property type="entry name" value="DPP6 N-terminal domain-like"/>
    <property type="match status" value="1"/>
</dbReference>
<dbReference type="AlphaFoldDB" id="A0A6V8SLK9"/>
<dbReference type="GO" id="GO:0006508">
    <property type="term" value="P:proteolysis"/>
    <property type="evidence" value="ECO:0007669"/>
    <property type="project" value="UniProtKB-KW"/>
</dbReference>
<comment type="similarity">
    <text evidence="1">Belongs to the peptidase S9C family.</text>
</comment>
<dbReference type="EMBL" id="BLZR01000001">
    <property type="protein sequence ID" value="GFP78129.1"/>
    <property type="molecule type" value="Genomic_DNA"/>
</dbReference>
<dbReference type="InterPro" id="IPR001375">
    <property type="entry name" value="Peptidase_S9_cat"/>
</dbReference>
<proteinExistence type="inferred from homology"/>
<dbReference type="GO" id="GO:0004252">
    <property type="term" value="F:serine-type endopeptidase activity"/>
    <property type="evidence" value="ECO:0007669"/>
    <property type="project" value="TreeGrafter"/>
</dbReference>
<dbReference type="RefSeq" id="WP_183279448.1">
    <property type="nucleotide sequence ID" value="NZ_BLZR01000001.1"/>
</dbReference>
<evidence type="ECO:0000313" key="6">
    <source>
        <dbReference type="Proteomes" id="UP000580568"/>
    </source>
</evidence>
<comment type="caution">
    <text evidence="5">The sequence shown here is derived from an EMBL/GenBank/DDBJ whole genome shotgun (WGS) entry which is preliminary data.</text>
</comment>
<evidence type="ECO:0000256" key="2">
    <source>
        <dbReference type="ARBA" id="ARBA00022670"/>
    </source>
</evidence>
<keyword evidence="2" id="KW-0645">Protease</keyword>
<dbReference type="PANTHER" id="PTHR42776">
    <property type="entry name" value="SERINE PEPTIDASE S9 FAMILY MEMBER"/>
    <property type="match status" value="1"/>
</dbReference>
<dbReference type="InterPro" id="IPR011042">
    <property type="entry name" value="6-blade_b-propeller_TolB-like"/>
</dbReference>
<gene>
    <name evidence="5" type="ORF">bsdtw1_04323</name>
</gene>
<name>A0A6V8SLK9_9CLOT</name>
<dbReference type="PANTHER" id="PTHR42776:SF27">
    <property type="entry name" value="DIPEPTIDYL PEPTIDASE FAMILY MEMBER 6"/>
    <property type="match status" value="1"/>
</dbReference>
<organism evidence="5 6">
    <name type="scientific">Clostridium fungisolvens</name>
    <dbReference type="NCBI Taxonomy" id="1604897"/>
    <lineage>
        <taxon>Bacteria</taxon>
        <taxon>Bacillati</taxon>
        <taxon>Bacillota</taxon>
        <taxon>Clostridia</taxon>
        <taxon>Eubacteriales</taxon>
        <taxon>Clostridiaceae</taxon>
        <taxon>Clostridium</taxon>
    </lineage>
</organism>
<dbReference type="Pfam" id="PF00326">
    <property type="entry name" value="Peptidase_S9"/>
    <property type="match status" value="1"/>
</dbReference>
<keyword evidence="3" id="KW-0378">Hydrolase</keyword>
<dbReference type="InterPro" id="IPR029058">
    <property type="entry name" value="AB_hydrolase_fold"/>
</dbReference>
<dbReference type="Proteomes" id="UP000580568">
    <property type="component" value="Unassembled WGS sequence"/>
</dbReference>
<evidence type="ECO:0000313" key="5">
    <source>
        <dbReference type="EMBL" id="GFP78129.1"/>
    </source>
</evidence>
<sequence length="668" mass="76657">MEKIKIDDFTKYTFLSAIKHSPDGNYACFVVHQSDLEDNKYLSNLWVLDLKNNFKYRLTAFDSEKSFLWLDSENIIFPSQRDSKDKEKLNGGEEFTQYYKINIHGGEAVKLFTIPKSVNSIKQINKTLYVFTSDYNPNKTDLSYLSSDEKQEELIRRKEEEDYEILEEIPFWLNGGGFTRNQRTRLYLFDAETQKIETITDQDTNVDFFDLDISKSKIVILSYRFKDKMPLTNEISIYDLKEKALTLLPQPLPMSNRFASFISAKKLIVAATDMCGYGINENSKFYAIDLDTFEQKCITPDFDKALDNSVGSDCRYAGSITMQIEGEHLYFITTENDSSLLNKVDVNGNIETLTYGNGTVDGISISKNSVLFIGMTTDSLQEIYTIANNATEKLTTFNDWVKSEKFISSPETVSIETDSGVIIDGWVIKPVDFDETKKYPAILDIHGGPKTVYGTVFFHEMQYWASEGYAVFFCNPRGSDGKGNAFADIRGKYGTIDYEDIIKFTDEVLKRYPFIDSSRVGVTGGSYGGFMTNWIIGHTDRFSAAASQRSISNWTSFFGTTDIGYFFGPDQTAATPWSNYEKVWFHSPLKYADKVKTPTLFLHSNEDYRCWIPEALQMFTSLKYHGVETRLCMFKGENHELSRSGKPKHRVRRLAEITQWFDKYLKKN</sequence>
<accession>A0A6V8SLK9</accession>